<feature type="signal peptide" evidence="2">
    <location>
        <begin position="1"/>
        <end position="22"/>
    </location>
</feature>
<evidence type="ECO:0000313" key="4">
    <source>
        <dbReference type="Proteomes" id="UP000799444"/>
    </source>
</evidence>
<accession>A0A9P4V3Q4</accession>
<dbReference type="AlphaFoldDB" id="A0A9P4V3Q4"/>
<feature type="region of interest" description="Disordered" evidence="1">
    <location>
        <begin position="372"/>
        <end position="395"/>
    </location>
</feature>
<proteinExistence type="predicted"/>
<keyword evidence="4" id="KW-1185">Reference proteome</keyword>
<reference evidence="3" key="1">
    <citation type="journal article" date="2020" name="Stud. Mycol.">
        <title>101 Dothideomycetes genomes: a test case for predicting lifestyles and emergence of pathogens.</title>
        <authorList>
            <person name="Haridas S."/>
            <person name="Albert R."/>
            <person name="Binder M."/>
            <person name="Bloem J."/>
            <person name="Labutti K."/>
            <person name="Salamov A."/>
            <person name="Andreopoulos B."/>
            <person name="Baker S."/>
            <person name="Barry K."/>
            <person name="Bills G."/>
            <person name="Bluhm B."/>
            <person name="Cannon C."/>
            <person name="Castanera R."/>
            <person name="Culley D."/>
            <person name="Daum C."/>
            <person name="Ezra D."/>
            <person name="Gonzalez J."/>
            <person name="Henrissat B."/>
            <person name="Kuo A."/>
            <person name="Liang C."/>
            <person name="Lipzen A."/>
            <person name="Lutzoni F."/>
            <person name="Magnuson J."/>
            <person name="Mondo S."/>
            <person name="Nolan M."/>
            <person name="Ohm R."/>
            <person name="Pangilinan J."/>
            <person name="Park H.-J."/>
            <person name="Ramirez L."/>
            <person name="Alfaro M."/>
            <person name="Sun H."/>
            <person name="Tritt A."/>
            <person name="Yoshinaga Y."/>
            <person name="Zwiers L.-H."/>
            <person name="Turgeon B."/>
            <person name="Goodwin S."/>
            <person name="Spatafora J."/>
            <person name="Crous P."/>
            <person name="Grigoriev I."/>
        </authorList>
    </citation>
    <scope>NUCLEOTIDE SEQUENCE</scope>
    <source>
        <strain evidence="3">CBS 125425</strain>
    </source>
</reference>
<gene>
    <name evidence="3" type="ORF">EJ04DRAFT_595087</name>
</gene>
<feature type="chain" id="PRO_5040214832" evidence="2">
    <location>
        <begin position="23"/>
        <end position="395"/>
    </location>
</feature>
<sequence length="395" mass="45182">MLSRKFFFTPSVFTLFLASAHAADPTYWVDQSCKDRVGFEDALNEVIWSSGDIVNALQARDERLRDPLKWLFNIFLDDLEDTPQLEMMTNTFRRVSSLKSSENQQISLLRLMCDGGESFNPKDLDGKEALKDPLDRDGIRIQVYHDEGNDVWEKGGNIPCKILEDEVTVLAQTHPFVQRRNEDLLIDASSSQPAERVIIGFCDALFEREGPKENPLWWLPTFREAGREDAPIEEAIATIFSSHLAKTIMHEFAHVPFLSRQDSITWPVDNVKHVSTVGAHGRDYHGPTKENGYYFYEDAGANPPLNSFPGPRLYNWQHTVMNPDSYGYMLLLYRFIQKQWKPNEKRYDADKAETREDGPVVGIGFEKTQDWELQGDWPGAGETPAWGSRNPDFGN</sequence>
<evidence type="ECO:0000313" key="3">
    <source>
        <dbReference type="EMBL" id="KAF2736934.1"/>
    </source>
</evidence>
<dbReference type="OrthoDB" id="10669710at2759"/>
<keyword evidence="2" id="KW-0732">Signal</keyword>
<evidence type="ECO:0000256" key="2">
    <source>
        <dbReference type="SAM" id="SignalP"/>
    </source>
</evidence>
<protein>
    <submittedName>
        <fullName evidence="3">Uncharacterized protein</fullName>
    </submittedName>
</protein>
<dbReference type="EMBL" id="ML996120">
    <property type="protein sequence ID" value="KAF2736934.1"/>
    <property type="molecule type" value="Genomic_DNA"/>
</dbReference>
<name>A0A9P4V3Q4_9PLEO</name>
<dbReference type="Proteomes" id="UP000799444">
    <property type="component" value="Unassembled WGS sequence"/>
</dbReference>
<evidence type="ECO:0000256" key="1">
    <source>
        <dbReference type="SAM" id="MobiDB-lite"/>
    </source>
</evidence>
<organism evidence="3 4">
    <name type="scientific">Polyplosphaeria fusca</name>
    <dbReference type="NCBI Taxonomy" id="682080"/>
    <lineage>
        <taxon>Eukaryota</taxon>
        <taxon>Fungi</taxon>
        <taxon>Dikarya</taxon>
        <taxon>Ascomycota</taxon>
        <taxon>Pezizomycotina</taxon>
        <taxon>Dothideomycetes</taxon>
        <taxon>Pleosporomycetidae</taxon>
        <taxon>Pleosporales</taxon>
        <taxon>Tetraplosphaeriaceae</taxon>
        <taxon>Polyplosphaeria</taxon>
    </lineage>
</organism>
<comment type="caution">
    <text evidence="3">The sequence shown here is derived from an EMBL/GenBank/DDBJ whole genome shotgun (WGS) entry which is preliminary data.</text>
</comment>